<sequence length="195" mass="21069">MEGGIKGAVGNVLMIASIVIFVAYIVWLFASGNGTNENLDTGQLFIAIFICVAIFGLGATIGIADSWNHHCQTCKGVLMDSKTVSEKFWGDGGTKIVPLMEMMGDSTSDLDCPGCGEKMGLIPISYTAELRKSRTNRDTTIDFLYDAVIAVNPTAEENLEIDVCNDCMMLWFDGGEAEKIEGSLSMRGSDLTEKE</sequence>
<gene>
    <name evidence="2" type="ORF">METZ01_LOCUS245814</name>
</gene>
<evidence type="ECO:0000313" key="2">
    <source>
        <dbReference type="EMBL" id="SVB92960.1"/>
    </source>
</evidence>
<keyword evidence="1" id="KW-0472">Membrane</keyword>
<dbReference type="EMBL" id="UINC01064366">
    <property type="protein sequence ID" value="SVB92960.1"/>
    <property type="molecule type" value="Genomic_DNA"/>
</dbReference>
<evidence type="ECO:0008006" key="3">
    <source>
        <dbReference type="Google" id="ProtNLM"/>
    </source>
</evidence>
<proteinExistence type="predicted"/>
<protein>
    <recommendedName>
        <fullName evidence="3">Transcription factor zinc-finger domain-containing protein</fullName>
    </recommendedName>
</protein>
<accession>A0A382I001</accession>
<keyword evidence="1" id="KW-1133">Transmembrane helix</keyword>
<feature type="transmembrane region" description="Helical" evidence="1">
    <location>
        <begin position="42"/>
        <end position="63"/>
    </location>
</feature>
<reference evidence="2" key="1">
    <citation type="submission" date="2018-05" db="EMBL/GenBank/DDBJ databases">
        <authorList>
            <person name="Lanie J.A."/>
            <person name="Ng W.-L."/>
            <person name="Kazmierczak K.M."/>
            <person name="Andrzejewski T.M."/>
            <person name="Davidsen T.M."/>
            <person name="Wayne K.J."/>
            <person name="Tettelin H."/>
            <person name="Glass J.I."/>
            <person name="Rusch D."/>
            <person name="Podicherti R."/>
            <person name="Tsui H.-C.T."/>
            <person name="Winkler M.E."/>
        </authorList>
    </citation>
    <scope>NUCLEOTIDE SEQUENCE</scope>
</reference>
<organism evidence="2">
    <name type="scientific">marine metagenome</name>
    <dbReference type="NCBI Taxonomy" id="408172"/>
    <lineage>
        <taxon>unclassified sequences</taxon>
        <taxon>metagenomes</taxon>
        <taxon>ecological metagenomes</taxon>
    </lineage>
</organism>
<keyword evidence="1" id="KW-0812">Transmembrane</keyword>
<dbReference type="AlphaFoldDB" id="A0A382I001"/>
<name>A0A382I001_9ZZZZ</name>
<feature type="transmembrane region" description="Helical" evidence="1">
    <location>
        <begin position="12"/>
        <end position="30"/>
    </location>
</feature>
<evidence type="ECO:0000256" key="1">
    <source>
        <dbReference type="SAM" id="Phobius"/>
    </source>
</evidence>